<accession>A0ABP0WWS3</accession>
<dbReference type="PANTHER" id="PTHR36766">
    <property type="entry name" value="PLANT BROAD-SPECTRUM MILDEW RESISTANCE PROTEIN RPW8"/>
    <property type="match status" value="1"/>
</dbReference>
<dbReference type="Gene3D" id="3.80.10.10">
    <property type="entry name" value="Ribonuclease Inhibitor"/>
    <property type="match status" value="2"/>
</dbReference>
<keyword evidence="5" id="KW-1185">Reference proteome</keyword>
<protein>
    <recommendedName>
        <fullName evidence="6">NB-ARC domain-containing protein</fullName>
    </recommendedName>
</protein>
<dbReference type="InterPro" id="IPR002182">
    <property type="entry name" value="NB-ARC"/>
</dbReference>
<evidence type="ECO:0000313" key="5">
    <source>
        <dbReference type="Proteomes" id="UP001497444"/>
    </source>
</evidence>
<dbReference type="PRINTS" id="PR00364">
    <property type="entry name" value="DISEASERSIST"/>
</dbReference>
<dbReference type="Gene3D" id="1.10.8.430">
    <property type="entry name" value="Helical domain of apoptotic protease-activating factors"/>
    <property type="match status" value="1"/>
</dbReference>
<gene>
    <name evidence="4" type="ORF">CSSPJE1EN1_LOCUS16760</name>
</gene>
<proteinExistence type="predicted"/>
<organism evidence="4 5">
    <name type="scientific">Sphagnum jensenii</name>
    <dbReference type="NCBI Taxonomy" id="128206"/>
    <lineage>
        <taxon>Eukaryota</taxon>
        <taxon>Viridiplantae</taxon>
        <taxon>Streptophyta</taxon>
        <taxon>Embryophyta</taxon>
        <taxon>Bryophyta</taxon>
        <taxon>Sphagnophytina</taxon>
        <taxon>Sphagnopsida</taxon>
        <taxon>Sphagnales</taxon>
        <taxon>Sphagnaceae</taxon>
        <taxon>Sphagnum</taxon>
    </lineage>
</organism>
<evidence type="ECO:0000256" key="1">
    <source>
        <dbReference type="ARBA" id="ARBA00022737"/>
    </source>
</evidence>
<dbReference type="InterPro" id="IPR032675">
    <property type="entry name" value="LRR_dom_sf"/>
</dbReference>
<evidence type="ECO:0000313" key="4">
    <source>
        <dbReference type="EMBL" id="CAK9271282.1"/>
    </source>
</evidence>
<dbReference type="SUPFAM" id="SSF52540">
    <property type="entry name" value="P-loop containing nucleoside triphosphate hydrolases"/>
    <property type="match status" value="1"/>
</dbReference>
<dbReference type="EMBL" id="OZ020099">
    <property type="protein sequence ID" value="CAK9271282.1"/>
    <property type="molecule type" value="Genomic_DNA"/>
</dbReference>
<evidence type="ECO:0008006" key="6">
    <source>
        <dbReference type="Google" id="ProtNLM"/>
    </source>
</evidence>
<dbReference type="Pfam" id="PF23598">
    <property type="entry name" value="LRR_14"/>
    <property type="match status" value="1"/>
</dbReference>
<dbReference type="PANTHER" id="PTHR36766:SF30">
    <property type="entry name" value="TIR-NBS TYPE DISEASE RESISTANCE PROTEIN-RELATED"/>
    <property type="match status" value="1"/>
</dbReference>
<dbReference type="Proteomes" id="UP001497444">
    <property type="component" value="Chromosome 4"/>
</dbReference>
<dbReference type="InterPro" id="IPR042197">
    <property type="entry name" value="Apaf_helical"/>
</dbReference>
<dbReference type="Gene3D" id="3.40.50.300">
    <property type="entry name" value="P-loop containing nucleotide triphosphate hydrolases"/>
    <property type="match status" value="1"/>
</dbReference>
<dbReference type="SUPFAM" id="SSF52058">
    <property type="entry name" value="L domain-like"/>
    <property type="match status" value="1"/>
</dbReference>
<reference evidence="4" key="1">
    <citation type="submission" date="2024-02" db="EMBL/GenBank/DDBJ databases">
        <authorList>
            <consortium name="ELIXIR-Norway"/>
            <consortium name="Elixir Norway"/>
        </authorList>
    </citation>
    <scope>NUCLEOTIDE SEQUENCE</scope>
</reference>
<keyword evidence="1" id="KW-0677">Repeat</keyword>
<sequence>MGGVGKTLLAQRVHNSMDLQQNFQEVLWLTVGQNPNIMSLYGNLSNQLGGPNLNYQDGQVECKHKLYTRLSHARALLILDDVWESNLVEWLDVAKGPGSVTLLTTRNQHVLQRVRAIEVGLTNLSMADSWSLFCVHAFGQSSIVPHELEETARLVAKECKGLPLALKVIGGVMAGKKSLGEWKRELNKLQDSRVNNQDVGIQLFEHLKISYDDLRNVDHPNAKECFLYFAAFPEDAMIRQTTLCDYWAAEGLVPGHVGDEREEDVYYVLGSIESLPKELGHLIHLVYLSLEGCENLKELPKSIGKLQKLVFLHLSSCSRLKKLPTSIAKLLMLENLDLRSCEKLEYLPVEMSNLKALQSVQIRRCNKLQWPKPQSKHSNWLSHDNILLELVALKQLNIDGPLKILESIHTTTTKLNMRSLDIGKLSSFPTLMQSMVELEGLEIVELGPRIRALPSWMTSFLQLKNLTMVNCESVESIPALDTLPMLLQLKLWRLTSITKLPGSFTRMGGFPTLEIFDLYECEKLTEFPEVEEGAMPKLRELGLIGCICLQSLPLSLSLLSNVQELDVSDCNDNLLTFCKVNFRDSPIWKSFTVDGKCLITKEEI</sequence>
<evidence type="ECO:0000259" key="2">
    <source>
        <dbReference type="Pfam" id="PF00931"/>
    </source>
</evidence>
<dbReference type="InterPro" id="IPR027417">
    <property type="entry name" value="P-loop_NTPase"/>
</dbReference>
<evidence type="ECO:0000259" key="3">
    <source>
        <dbReference type="Pfam" id="PF23598"/>
    </source>
</evidence>
<feature type="domain" description="Disease resistance R13L4/SHOC-2-like LRR" evidence="3">
    <location>
        <begin position="277"/>
        <end position="544"/>
    </location>
</feature>
<dbReference type="Pfam" id="PF00931">
    <property type="entry name" value="NB-ARC"/>
    <property type="match status" value="1"/>
</dbReference>
<feature type="domain" description="NB-ARC" evidence="2">
    <location>
        <begin position="1"/>
        <end position="140"/>
    </location>
</feature>
<name>A0ABP0WWS3_9BRYO</name>
<dbReference type="InterPro" id="IPR055414">
    <property type="entry name" value="LRR_R13L4/SHOC2-like"/>
</dbReference>